<comment type="subunit">
    <text evidence="12">Monomer.</text>
</comment>
<evidence type="ECO:0000313" key="20">
    <source>
        <dbReference type="Proteomes" id="UP000440578"/>
    </source>
</evidence>
<feature type="binding site" evidence="12">
    <location>
        <begin position="250"/>
        <end position="257"/>
    </location>
    <ligand>
        <name>ATP</name>
        <dbReference type="ChEBI" id="CHEBI:30616"/>
    </ligand>
</feature>
<dbReference type="OrthoDB" id="6583552at2759"/>
<keyword evidence="6 12" id="KW-0238">DNA-binding</keyword>
<dbReference type="Pfam" id="PF05970">
    <property type="entry name" value="PIF1"/>
    <property type="match status" value="1"/>
</dbReference>
<dbReference type="EC" id="5.6.2.3" evidence="12"/>
<comment type="catalytic activity">
    <reaction evidence="12">
        <text>ATP + H2O = ADP + phosphate + H(+)</text>
        <dbReference type="Rhea" id="RHEA:13065"/>
        <dbReference type="ChEBI" id="CHEBI:15377"/>
        <dbReference type="ChEBI" id="CHEBI:15378"/>
        <dbReference type="ChEBI" id="CHEBI:30616"/>
        <dbReference type="ChEBI" id="CHEBI:43474"/>
        <dbReference type="ChEBI" id="CHEBI:456216"/>
        <dbReference type="EC" id="5.6.2.3"/>
    </reaction>
</comment>
<reference evidence="19 20" key="1">
    <citation type="submission" date="2019-07" db="EMBL/GenBank/DDBJ databases">
        <title>Draft genome assembly of a fouling barnacle, Amphibalanus amphitrite (Darwin, 1854): The first reference genome for Thecostraca.</title>
        <authorList>
            <person name="Kim W."/>
        </authorList>
    </citation>
    <scope>NUCLEOTIDE SEQUENCE [LARGE SCALE GENOMIC DNA]</scope>
    <source>
        <strain evidence="19">SNU_AA5</strain>
        <tissue evidence="19">Soma without cirri and trophi</tissue>
    </source>
</reference>
<dbReference type="Gene3D" id="3.90.180.10">
    <property type="entry name" value="Medium-chain alcohol dehydrogenases, catalytic domain"/>
    <property type="match status" value="1"/>
</dbReference>
<evidence type="ECO:0000256" key="11">
    <source>
        <dbReference type="ARBA" id="ARBA00023242"/>
    </source>
</evidence>
<dbReference type="CDD" id="cd08231">
    <property type="entry name" value="MDR_TM0436_like"/>
    <property type="match status" value="1"/>
</dbReference>
<evidence type="ECO:0000256" key="3">
    <source>
        <dbReference type="ARBA" id="ARBA00022801"/>
    </source>
</evidence>
<feature type="compositionally biased region" description="Low complexity" evidence="13">
    <location>
        <begin position="166"/>
        <end position="184"/>
    </location>
</feature>
<protein>
    <recommendedName>
        <fullName evidence="12">ATP-dependent DNA helicase PIF1</fullName>
        <ecNumber evidence="12">5.6.2.3</ecNumber>
    </recommendedName>
    <alternativeName>
        <fullName evidence="12">DNA 5'-3' helicase PIF1</fullName>
    </alternativeName>
    <alternativeName>
        <fullName evidence="12">DNA repair and recombination helicase PIF1</fullName>
    </alternativeName>
</protein>
<dbReference type="SUPFAM" id="SSF50129">
    <property type="entry name" value="GroES-like"/>
    <property type="match status" value="1"/>
</dbReference>
<evidence type="ECO:0000313" key="19">
    <source>
        <dbReference type="EMBL" id="KAF0306949.1"/>
    </source>
</evidence>
<dbReference type="GO" id="GO:0000723">
    <property type="term" value="P:telomere maintenance"/>
    <property type="evidence" value="ECO:0007669"/>
    <property type="project" value="InterPro"/>
</dbReference>
<dbReference type="CDD" id="cd18037">
    <property type="entry name" value="DEXSc_Pif1_like"/>
    <property type="match status" value="1"/>
</dbReference>
<evidence type="ECO:0000259" key="14">
    <source>
        <dbReference type="Pfam" id="PF00107"/>
    </source>
</evidence>
<dbReference type="GO" id="GO:0005634">
    <property type="term" value="C:nucleus"/>
    <property type="evidence" value="ECO:0007669"/>
    <property type="project" value="UniProtKB-SubCell"/>
</dbReference>
<evidence type="ECO:0000259" key="17">
    <source>
        <dbReference type="Pfam" id="PF21530"/>
    </source>
</evidence>
<evidence type="ECO:0000259" key="16">
    <source>
        <dbReference type="Pfam" id="PF08240"/>
    </source>
</evidence>
<dbReference type="Pfam" id="PF00107">
    <property type="entry name" value="ADH_zinc_N"/>
    <property type="match status" value="1"/>
</dbReference>
<comment type="subcellular location">
    <subcellularLocation>
        <location evidence="12">Nucleus</location>
    </subcellularLocation>
    <subcellularLocation>
        <location evidence="12">Mitochondrion</location>
    </subcellularLocation>
</comment>
<dbReference type="Pfam" id="PF08240">
    <property type="entry name" value="ADH_N"/>
    <property type="match status" value="1"/>
</dbReference>
<evidence type="ECO:0000259" key="18">
    <source>
        <dbReference type="Pfam" id="PF25344"/>
    </source>
</evidence>
<evidence type="ECO:0000256" key="8">
    <source>
        <dbReference type="ARBA" id="ARBA00023172"/>
    </source>
</evidence>
<feature type="DNA-binding region" evidence="12">
    <location>
        <begin position="618"/>
        <end position="637"/>
    </location>
</feature>
<dbReference type="InterPro" id="IPR057437">
    <property type="entry name" value="PIF1/LRR1_PH"/>
</dbReference>
<dbReference type="SUPFAM" id="SSF52540">
    <property type="entry name" value="P-loop containing nucleoside triphosphate hydrolases"/>
    <property type="match status" value="2"/>
</dbReference>
<keyword evidence="9 12" id="KW-0234">DNA repair</keyword>
<dbReference type="GO" id="GO:0003677">
    <property type="term" value="F:DNA binding"/>
    <property type="evidence" value="ECO:0007669"/>
    <property type="project" value="UniProtKB-KW"/>
</dbReference>
<dbReference type="InterPro" id="IPR027417">
    <property type="entry name" value="P-loop_NTPase"/>
</dbReference>
<gene>
    <name evidence="19" type="primary">pif1_3</name>
    <name evidence="12" type="synonym">PIF1</name>
    <name evidence="19" type="ORF">FJT64_021641</name>
</gene>
<dbReference type="EMBL" id="VIIS01000621">
    <property type="protein sequence ID" value="KAF0306949.1"/>
    <property type="molecule type" value="Genomic_DNA"/>
</dbReference>
<evidence type="ECO:0000256" key="12">
    <source>
        <dbReference type="HAMAP-Rule" id="MF_03176"/>
    </source>
</evidence>
<proteinExistence type="inferred from homology"/>
<evidence type="ECO:0000256" key="7">
    <source>
        <dbReference type="ARBA" id="ARBA00023128"/>
    </source>
</evidence>
<dbReference type="PANTHER" id="PTHR47642">
    <property type="entry name" value="ATP-DEPENDENT DNA HELICASE"/>
    <property type="match status" value="1"/>
</dbReference>
<evidence type="ECO:0000256" key="5">
    <source>
        <dbReference type="ARBA" id="ARBA00022840"/>
    </source>
</evidence>
<keyword evidence="2 12" id="KW-0227">DNA damage</keyword>
<dbReference type="Gene3D" id="3.40.50.720">
    <property type="entry name" value="NAD(P)-binding Rossmann-like Domain"/>
    <property type="match status" value="1"/>
</dbReference>
<comment type="similarity">
    <text evidence="12">Belongs to the helicase family. PIF1 subfamily.</text>
</comment>
<dbReference type="InterPro" id="IPR051055">
    <property type="entry name" value="PIF1_helicase"/>
</dbReference>
<dbReference type="PANTHER" id="PTHR47642:SF7">
    <property type="entry name" value="ATP-DEPENDENT DNA HELICASE PIF1"/>
    <property type="match status" value="1"/>
</dbReference>
<accession>A0A6A4WNS6</accession>
<feature type="domain" description="PIF1/LRR1 pleckstrin homology" evidence="18">
    <location>
        <begin position="28"/>
        <end position="127"/>
    </location>
</feature>
<comment type="function">
    <text evidence="12">DNA-dependent ATPase and 5'-3' DNA helicase required for the maintenance of both mitochondrial and nuclear genome stability.</text>
</comment>
<dbReference type="CDD" id="cd18809">
    <property type="entry name" value="SF1_C_RecD"/>
    <property type="match status" value="1"/>
</dbReference>
<evidence type="ECO:0000259" key="15">
    <source>
        <dbReference type="Pfam" id="PF05970"/>
    </source>
</evidence>
<keyword evidence="11 12" id="KW-0539">Nucleus</keyword>
<sequence>MDSGLRLEILEQPRELIFERSSLSCPVISASVTIDQLDGKGSVLRSARHPTASLSLCRSEQRELVLLLQTARQHQIKVVLKEVTLHRRFLREGKATLVVRGQQLRLLVSNAPPAQLLTFLRVLSAKLALQIAAGRPACVRDRLLRAPADRRLDEISPLTADQLGKLQGQQAGGQQPQQAGPAPLTARDTNVPAAPRSGKRPAAASGAENQAKRLAKVLTMSQFLNPLPITKEQRAVLEVATSNRNVFFTGGAGTGKSFLLQRIISALPPESTWVTASTGAAACQVQGVTLHSFAGLGRGTASLKQCVELASRPGVLQHWKRCKHLVIDEISMVDADFFQKLEYVARMVRGSTAPFGGIHLVLCGDFLQLPPVVARSDKPGSSGGSSGGGGSRFCFESDAWARCIDVTMELRQIHRQDDPEFIRILQNVRVGRCTEEDARRLAATATNSMELPAGIAATRLCTHRADVDQINQHKLAALTGLERQYLAEDSVGASATVLDTLTPVAGRLRLRPGAQVMLAKNLDVRAGLVNGARGVVVGFSAGTPFGGQTELPEVQFACGVRRVLTPERWTARSSGGAGTLCRRQLPLRLAWAFSVHKSQGMTLDCVEMALSRSFEPGQAYVALSRARNLRSLRVLDFTAACVRAHPAVLRFYARLQCMALAAVFDGPGRPLRLAWLPLPDRLAEGEVLLRLVAATVCGSDVHTIRGMRTKPTPAILGHEGVGRVEVSRRPDLTPGQLVTFCVCDVCGECDRCSVGLTQKCRQLMKYGHTTLSSGSGLNGCYSSHVLVRPGTHVVPLPPRLAAAPGVAAPINCALATVMAAARALESHLPVTARTRALVQGAGLLGVFACSVLRDELRFGEVFCTDMVAARRHMAARFGASPLEPSQLEGEAGRQFVDSFDCVVEVCGSPKVFPGGLRCLRPGGCYVLVGMVHPHSQLDVTGQTIIRKCLTITGVHNYTAGDLDRAVAYLETVLAEDRYPLHQLLSTPFRLDQIQEAVDQSDNYYRVLIEP</sequence>
<evidence type="ECO:0000256" key="13">
    <source>
        <dbReference type="SAM" id="MobiDB-lite"/>
    </source>
</evidence>
<dbReference type="Gene3D" id="3.40.50.300">
    <property type="entry name" value="P-loop containing nucleotide triphosphate hydrolases"/>
    <property type="match status" value="1"/>
</dbReference>
<dbReference type="InterPro" id="IPR011032">
    <property type="entry name" value="GroES-like_sf"/>
</dbReference>
<dbReference type="AlphaFoldDB" id="A0A6A4WNS6"/>
<dbReference type="Pfam" id="PF21530">
    <property type="entry name" value="Pif1_2B_dom"/>
    <property type="match status" value="1"/>
</dbReference>
<evidence type="ECO:0000256" key="4">
    <source>
        <dbReference type="ARBA" id="ARBA00022806"/>
    </source>
</evidence>
<keyword evidence="8 12" id="KW-0233">DNA recombination</keyword>
<dbReference type="GO" id="GO:0043139">
    <property type="term" value="F:5'-3' DNA helicase activity"/>
    <property type="evidence" value="ECO:0007669"/>
    <property type="project" value="UniProtKB-UniRule"/>
</dbReference>
<evidence type="ECO:0000256" key="10">
    <source>
        <dbReference type="ARBA" id="ARBA00023235"/>
    </source>
</evidence>
<keyword evidence="3 12" id="KW-0378">Hydrolase</keyword>
<dbReference type="SUPFAM" id="SSF51735">
    <property type="entry name" value="NAD(P)-binding Rossmann-fold domains"/>
    <property type="match status" value="1"/>
</dbReference>
<comment type="caution">
    <text evidence="19">The sequence shown here is derived from an EMBL/GenBank/DDBJ whole genome shotgun (WGS) entry which is preliminary data.</text>
</comment>
<evidence type="ECO:0000256" key="1">
    <source>
        <dbReference type="ARBA" id="ARBA00022741"/>
    </source>
</evidence>
<dbReference type="InterPro" id="IPR036291">
    <property type="entry name" value="NAD(P)-bd_dom_sf"/>
</dbReference>
<feature type="domain" description="DNA helicase Pif1-like DEAD-box helicase" evidence="15">
    <location>
        <begin position="229"/>
        <end position="438"/>
    </location>
</feature>
<keyword evidence="20" id="KW-1185">Reference proteome</keyword>
<evidence type="ECO:0000256" key="6">
    <source>
        <dbReference type="ARBA" id="ARBA00023125"/>
    </source>
</evidence>
<comment type="cofactor">
    <cofactor evidence="12">
        <name>Mg(2+)</name>
        <dbReference type="ChEBI" id="CHEBI:18420"/>
    </cofactor>
</comment>
<dbReference type="InterPro" id="IPR048293">
    <property type="entry name" value="PIF1_RRM3_pfh1"/>
</dbReference>
<feature type="region of interest" description="Disordered" evidence="13">
    <location>
        <begin position="166"/>
        <end position="208"/>
    </location>
</feature>
<keyword evidence="1 12" id="KW-0547">Nucleotide-binding</keyword>
<keyword evidence="4 12" id="KW-0347">Helicase</keyword>
<dbReference type="Pfam" id="PF25344">
    <property type="entry name" value="PH_LRR1"/>
    <property type="match status" value="1"/>
</dbReference>
<feature type="domain" description="Alcohol dehydrogenase-like N-terminal" evidence="16">
    <location>
        <begin position="684"/>
        <end position="797"/>
    </location>
</feature>
<organism evidence="19 20">
    <name type="scientific">Amphibalanus amphitrite</name>
    <name type="common">Striped barnacle</name>
    <name type="synonym">Balanus amphitrite</name>
    <dbReference type="NCBI Taxonomy" id="1232801"/>
    <lineage>
        <taxon>Eukaryota</taxon>
        <taxon>Metazoa</taxon>
        <taxon>Ecdysozoa</taxon>
        <taxon>Arthropoda</taxon>
        <taxon>Crustacea</taxon>
        <taxon>Multicrustacea</taxon>
        <taxon>Cirripedia</taxon>
        <taxon>Thoracica</taxon>
        <taxon>Thoracicalcarea</taxon>
        <taxon>Balanomorpha</taxon>
        <taxon>Balanoidea</taxon>
        <taxon>Balanidae</taxon>
        <taxon>Amphibalaninae</taxon>
        <taxon>Amphibalanus</taxon>
    </lineage>
</organism>
<dbReference type="GO" id="GO:0006281">
    <property type="term" value="P:DNA repair"/>
    <property type="evidence" value="ECO:0007669"/>
    <property type="project" value="UniProtKB-UniRule"/>
</dbReference>
<keyword evidence="10 12" id="KW-0413">Isomerase</keyword>
<dbReference type="InterPro" id="IPR013154">
    <property type="entry name" value="ADH-like_N"/>
</dbReference>
<dbReference type="Proteomes" id="UP000440578">
    <property type="component" value="Unassembled WGS sequence"/>
</dbReference>
<dbReference type="HAMAP" id="MF_03176">
    <property type="entry name" value="PIF1"/>
    <property type="match status" value="1"/>
</dbReference>
<dbReference type="GO" id="GO:0005524">
    <property type="term" value="F:ATP binding"/>
    <property type="evidence" value="ECO:0007669"/>
    <property type="project" value="UniProtKB-UniRule"/>
</dbReference>
<dbReference type="GO" id="GO:0006310">
    <property type="term" value="P:DNA recombination"/>
    <property type="evidence" value="ECO:0007669"/>
    <property type="project" value="UniProtKB-UniRule"/>
</dbReference>
<dbReference type="FunFam" id="3.40.50.300:FF:000805">
    <property type="entry name" value="ATP-dependent DNA helicase PIF1"/>
    <property type="match status" value="1"/>
</dbReference>
<dbReference type="InterPro" id="IPR013149">
    <property type="entry name" value="ADH-like_C"/>
</dbReference>
<feature type="domain" description="DNA helicase Pif1-like 2B" evidence="17">
    <location>
        <begin position="503"/>
        <end position="539"/>
    </location>
</feature>
<keyword evidence="7 12" id="KW-0496">Mitochondrion</keyword>
<dbReference type="InterPro" id="IPR049163">
    <property type="entry name" value="Pif1-like_2B_dom"/>
</dbReference>
<feature type="domain" description="Alcohol dehydrogenase-like C-terminal" evidence="14">
    <location>
        <begin position="845"/>
        <end position="967"/>
    </location>
</feature>
<evidence type="ECO:0000256" key="2">
    <source>
        <dbReference type="ARBA" id="ARBA00022763"/>
    </source>
</evidence>
<name>A0A6A4WNS6_AMPAM</name>
<dbReference type="GO" id="GO:0005739">
    <property type="term" value="C:mitochondrion"/>
    <property type="evidence" value="ECO:0007669"/>
    <property type="project" value="UniProtKB-SubCell"/>
</dbReference>
<keyword evidence="5 12" id="KW-0067">ATP-binding</keyword>
<dbReference type="InterPro" id="IPR010285">
    <property type="entry name" value="DNA_helicase_pif1-like_DEAD"/>
</dbReference>
<dbReference type="GO" id="GO:0016787">
    <property type="term" value="F:hydrolase activity"/>
    <property type="evidence" value="ECO:0007669"/>
    <property type="project" value="UniProtKB-KW"/>
</dbReference>
<evidence type="ECO:0000256" key="9">
    <source>
        <dbReference type="ARBA" id="ARBA00023204"/>
    </source>
</evidence>